<keyword evidence="1" id="KW-1133">Transmembrane helix</keyword>
<feature type="transmembrane region" description="Helical" evidence="1">
    <location>
        <begin position="7"/>
        <end position="28"/>
    </location>
</feature>
<proteinExistence type="predicted"/>
<dbReference type="EMBL" id="JAGVRK010000001">
    <property type="protein sequence ID" value="MBS2970767.1"/>
    <property type="molecule type" value="Genomic_DNA"/>
</dbReference>
<organism evidence="2 3">
    <name type="scientific">Metabacillus flavus</name>
    <dbReference type="NCBI Taxonomy" id="2823519"/>
    <lineage>
        <taxon>Bacteria</taxon>
        <taxon>Bacillati</taxon>
        <taxon>Bacillota</taxon>
        <taxon>Bacilli</taxon>
        <taxon>Bacillales</taxon>
        <taxon>Bacillaceae</taxon>
        <taxon>Metabacillus</taxon>
    </lineage>
</organism>
<accession>A0ABS5LJ69</accession>
<dbReference type="Proteomes" id="UP000682403">
    <property type="component" value="Unassembled WGS sequence"/>
</dbReference>
<evidence type="ECO:0000313" key="3">
    <source>
        <dbReference type="Proteomes" id="UP000682403"/>
    </source>
</evidence>
<reference evidence="2 3" key="1">
    <citation type="submission" date="2021-04" db="EMBL/GenBank/DDBJ databases">
        <title>Metabacillus sp. strain KIGAM252 whole genome sequence.</title>
        <authorList>
            <person name="Seo M.-J."/>
            <person name="Cho E.-S."/>
            <person name="Hwang C.Y."/>
            <person name="Yoon D.J."/>
        </authorList>
    </citation>
    <scope>NUCLEOTIDE SEQUENCE [LARGE SCALE GENOMIC DNA]</scope>
    <source>
        <strain evidence="2 3">KIGAM252</strain>
    </source>
</reference>
<evidence type="ECO:0000313" key="2">
    <source>
        <dbReference type="EMBL" id="MBS2970767.1"/>
    </source>
</evidence>
<comment type="caution">
    <text evidence="2">The sequence shown here is derived from an EMBL/GenBank/DDBJ whole genome shotgun (WGS) entry which is preliminary data.</text>
</comment>
<protein>
    <recommendedName>
        <fullName evidence="4">DUF1294 domain-containing protein</fullName>
    </recommendedName>
</protein>
<evidence type="ECO:0000256" key="1">
    <source>
        <dbReference type="SAM" id="Phobius"/>
    </source>
</evidence>
<name>A0ABS5LJ69_9BACI</name>
<gene>
    <name evidence="2" type="ORF">J9317_18650</name>
</gene>
<dbReference type="RefSeq" id="WP_211561415.1">
    <property type="nucleotide sequence ID" value="NZ_JAGVRK010000001.1"/>
</dbReference>
<keyword evidence="1" id="KW-0812">Transmembrane</keyword>
<evidence type="ECO:0008006" key="4">
    <source>
        <dbReference type="Google" id="ProtNLM"/>
    </source>
</evidence>
<feature type="transmembrane region" description="Helical" evidence="1">
    <location>
        <begin position="81"/>
        <end position="105"/>
    </location>
</feature>
<keyword evidence="3" id="KW-1185">Reference proteome</keyword>
<sequence length="109" mass="12860">MESISEILKIGVALILTAQCSYCFSLLLIGNTLLDYYEWSIFEKPKHWLPKTTNFILRGIFGLGPYLYKKLQHHSWLLRKLIFFIWTNLVVLGSFLAYLFISFVLDLFY</sequence>
<keyword evidence="1" id="KW-0472">Membrane</keyword>